<reference evidence="2" key="2">
    <citation type="submission" date="2020-09" db="EMBL/GenBank/DDBJ databases">
        <authorList>
            <person name="Sun Q."/>
            <person name="Zhou Y."/>
        </authorList>
    </citation>
    <scope>NUCLEOTIDE SEQUENCE</scope>
    <source>
        <strain evidence="2">CGMCC 1.12506</strain>
    </source>
</reference>
<dbReference type="Proteomes" id="UP000625735">
    <property type="component" value="Unassembled WGS sequence"/>
</dbReference>
<dbReference type="InterPro" id="IPR018637">
    <property type="entry name" value="DUF2059"/>
</dbReference>
<sequence length="117" mass="13397">MAQDAAFKADVLKVIKMSGSTAQMESAKKQIMAMIPNEKHEQFNKDFEATMPGFYDKIADIYLKEYTHQEVKEMLKFYESPIGKKIAEKAGVLFEQSMLAGQEWGASLQEILMKYME</sequence>
<dbReference type="EMBL" id="BMFG01000002">
    <property type="protein sequence ID" value="GGD20673.1"/>
    <property type="molecule type" value="Genomic_DNA"/>
</dbReference>
<name>A0A917DB09_9FLAO</name>
<organism evidence="2 3">
    <name type="scientific">Flavobacterium orientale</name>
    <dbReference type="NCBI Taxonomy" id="1756020"/>
    <lineage>
        <taxon>Bacteria</taxon>
        <taxon>Pseudomonadati</taxon>
        <taxon>Bacteroidota</taxon>
        <taxon>Flavobacteriia</taxon>
        <taxon>Flavobacteriales</taxon>
        <taxon>Flavobacteriaceae</taxon>
        <taxon>Flavobacterium</taxon>
    </lineage>
</organism>
<feature type="domain" description="DUF2059" evidence="1">
    <location>
        <begin position="56"/>
        <end position="109"/>
    </location>
</feature>
<gene>
    <name evidence="2" type="ORF">GCM10011343_09000</name>
</gene>
<protein>
    <recommendedName>
        <fullName evidence="1">DUF2059 domain-containing protein</fullName>
    </recommendedName>
</protein>
<keyword evidence="3" id="KW-1185">Reference proteome</keyword>
<dbReference type="AlphaFoldDB" id="A0A917DB09"/>
<evidence type="ECO:0000313" key="2">
    <source>
        <dbReference type="EMBL" id="GGD20673.1"/>
    </source>
</evidence>
<comment type="caution">
    <text evidence="2">The sequence shown here is derived from an EMBL/GenBank/DDBJ whole genome shotgun (WGS) entry which is preliminary data.</text>
</comment>
<evidence type="ECO:0000259" key="1">
    <source>
        <dbReference type="Pfam" id="PF09832"/>
    </source>
</evidence>
<reference evidence="2" key="1">
    <citation type="journal article" date="2014" name="Int. J. Syst. Evol. Microbiol.">
        <title>Complete genome sequence of Corynebacterium casei LMG S-19264T (=DSM 44701T), isolated from a smear-ripened cheese.</title>
        <authorList>
            <consortium name="US DOE Joint Genome Institute (JGI-PGF)"/>
            <person name="Walter F."/>
            <person name="Albersmeier A."/>
            <person name="Kalinowski J."/>
            <person name="Ruckert C."/>
        </authorList>
    </citation>
    <scope>NUCLEOTIDE SEQUENCE</scope>
    <source>
        <strain evidence="2">CGMCC 1.12506</strain>
    </source>
</reference>
<accession>A0A917DB09</accession>
<evidence type="ECO:0000313" key="3">
    <source>
        <dbReference type="Proteomes" id="UP000625735"/>
    </source>
</evidence>
<proteinExistence type="predicted"/>
<dbReference type="Pfam" id="PF09832">
    <property type="entry name" value="DUF2059"/>
    <property type="match status" value="1"/>
</dbReference>